<organism evidence="2 3">
    <name type="scientific">Kribbella hippodromi</name>
    <dbReference type="NCBI Taxonomy" id="434347"/>
    <lineage>
        <taxon>Bacteria</taxon>
        <taxon>Bacillati</taxon>
        <taxon>Actinomycetota</taxon>
        <taxon>Actinomycetes</taxon>
        <taxon>Propionibacteriales</taxon>
        <taxon>Kribbellaceae</taxon>
        <taxon>Kribbella</taxon>
    </lineage>
</organism>
<sequence>MTVASGGAGATGQLAAGSPVAPSPGAGLNSGEFDELTMIVPQRPGVDGRLGSDKPARADVPVQGATDGRSVVRPGRPGAVNGIPRGVFPAYRRATANLAVVRPNCGLTWPLLAGIGKVESDHAAGGRVDVAGTTRGRILGPVLNGRHGNARITDTDKGKYDADQTWDRAVGPMQIIPQVWDEFGADGNGDGYRNPNNVYDAVTTVAVVLCSEGDDLKRPQDLVASLLRYQHSKDFVATVLKWMRVYSKNAVLVPNATGNIAAAKTNGNADRKVDPRQVPDVPDDTKTPTPTPTPVQTTAQPTDPSTPAPTDWGKPTLPKPVDTPTDTPTHHPTVTPTRTPTKSPTKTPTKTPTPTPTPTPTDTPTETPTETPTGTPCAGNEPTTPTCTPGGGSHG</sequence>
<feature type="region of interest" description="Disordered" evidence="1">
    <location>
        <begin position="264"/>
        <end position="395"/>
    </location>
</feature>
<feature type="compositionally biased region" description="Low complexity" evidence="1">
    <location>
        <begin position="314"/>
        <end position="350"/>
    </location>
</feature>
<dbReference type="PANTHER" id="PTHR30163">
    <property type="entry name" value="MEMBRANE-BOUND LYTIC MUREIN TRANSGLYCOSYLASE B"/>
    <property type="match status" value="1"/>
</dbReference>
<feature type="compositionally biased region" description="Low complexity" evidence="1">
    <location>
        <begin position="362"/>
        <end position="388"/>
    </location>
</feature>
<accession>A0ABN2CDI7</accession>
<dbReference type="InterPro" id="IPR023346">
    <property type="entry name" value="Lysozyme-like_dom_sf"/>
</dbReference>
<feature type="region of interest" description="Disordered" evidence="1">
    <location>
        <begin position="1"/>
        <end position="29"/>
    </location>
</feature>
<evidence type="ECO:0000313" key="2">
    <source>
        <dbReference type="EMBL" id="GAA1557044.1"/>
    </source>
</evidence>
<dbReference type="CDD" id="cd13399">
    <property type="entry name" value="Slt35-like"/>
    <property type="match status" value="1"/>
</dbReference>
<evidence type="ECO:0000313" key="3">
    <source>
        <dbReference type="Proteomes" id="UP001501705"/>
    </source>
</evidence>
<dbReference type="RefSeq" id="WP_344232359.1">
    <property type="nucleotide sequence ID" value="NZ_BAAAPH010000003.1"/>
</dbReference>
<feature type="compositionally biased region" description="Gly residues" evidence="1">
    <location>
        <begin position="1"/>
        <end position="10"/>
    </location>
</feature>
<dbReference type="SUPFAM" id="SSF53955">
    <property type="entry name" value="Lysozyme-like"/>
    <property type="match status" value="1"/>
</dbReference>
<name>A0ABN2CDI7_9ACTN</name>
<keyword evidence="3" id="KW-1185">Reference proteome</keyword>
<feature type="compositionally biased region" description="Pro residues" evidence="1">
    <location>
        <begin position="351"/>
        <end position="361"/>
    </location>
</feature>
<evidence type="ECO:0000256" key="1">
    <source>
        <dbReference type="SAM" id="MobiDB-lite"/>
    </source>
</evidence>
<dbReference type="PANTHER" id="PTHR30163:SF8">
    <property type="entry name" value="LYTIC MUREIN TRANSGLYCOSYLASE"/>
    <property type="match status" value="1"/>
</dbReference>
<proteinExistence type="predicted"/>
<feature type="region of interest" description="Disordered" evidence="1">
    <location>
        <begin position="48"/>
        <end position="77"/>
    </location>
</feature>
<dbReference type="EMBL" id="BAAAPH010000003">
    <property type="protein sequence ID" value="GAA1557044.1"/>
    <property type="molecule type" value="Genomic_DNA"/>
</dbReference>
<feature type="compositionally biased region" description="Low complexity" evidence="1">
    <location>
        <begin position="294"/>
        <end position="303"/>
    </location>
</feature>
<reference evidence="2 3" key="1">
    <citation type="journal article" date="2019" name="Int. J. Syst. Evol. Microbiol.">
        <title>The Global Catalogue of Microorganisms (GCM) 10K type strain sequencing project: providing services to taxonomists for standard genome sequencing and annotation.</title>
        <authorList>
            <consortium name="The Broad Institute Genomics Platform"/>
            <consortium name="The Broad Institute Genome Sequencing Center for Infectious Disease"/>
            <person name="Wu L."/>
            <person name="Ma J."/>
        </authorList>
    </citation>
    <scope>NUCLEOTIDE SEQUENCE [LARGE SCALE GENOMIC DNA]</scope>
    <source>
        <strain evidence="2 3">JCM 15572</strain>
    </source>
</reference>
<dbReference type="InterPro" id="IPR043426">
    <property type="entry name" value="MltB-like"/>
</dbReference>
<protein>
    <recommendedName>
        <fullName evidence="4">Membrane-bound lytic murein transglycosylase B</fullName>
    </recommendedName>
</protein>
<evidence type="ECO:0008006" key="4">
    <source>
        <dbReference type="Google" id="ProtNLM"/>
    </source>
</evidence>
<dbReference type="PRINTS" id="PR01217">
    <property type="entry name" value="PRICHEXTENSN"/>
</dbReference>
<dbReference type="Proteomes" id="UP001501705">
    <property type="component" value="Unassembled WGS sequence"/>
</dbReference>
<comment type="caution">
    <text evidence="2">The sequence shown here is derived from an EMBL/GenBank/DDBJ whole genome shotgun (WGS) entry which is preliminary data.</text>
</comment>
<feature type="compositionally biased region" description="Low complexity" evidence="1">
    <location>
        <begin position="11"/>
        <end position="27"/>
    </location>
</feature>
<gene>
    <name evidence="2" type="ORF">GCM10009804_12350</name>
</gene>